<dbReference type="EMBL" id="JAYMGO010000021">
    <property type="protein sequence ID" value="KAL1253334.1"/>
    <property type="molecule type" value="Genomic_DNA"/>
</dbReference>
<organism evidence="2 3">
    <name type="scientific">Cirrhinus molitorella</name>
    <name type="common">mud carp</name>
    <dbReference type="NCBI Taxonomy" id="172907"/>
    <lineage>
        <taxon>Eukaryota</taxon>
        <taxon>Metazoa</taxon>
        <taxon>Chordata</taxon>
        <taxon>Craniata</taxon>
        <taxon>Vertebrata</taxon>
        <taxon>Euteleostomi</taxon>
        <taxon>Actinopterygii</taxon>
        <taxon>Neopterygii</taxon>
        <taxon>Teleostei</taxon>
        <taxon>Ostariophysi</taxon>
        <taxon>Cypriniformes</taxon>
        <taxon>Cyprinidae</taxon>
        <taxon>Labeoninae</taxon>
        <taxon>Labeonini</taxon>
        <taxon>Cirrhinus</taxon>
    </lineage>
</organism>
<comment type="caution">
    <text evidence="2">The sequence shown here is derived from an EMBL/GenBank/DDBJ whole genome shotgun (WGS) entry which is preliminary data.</text>
</comment>
<dbReference type="Proteomes" id="UP001558613">
    <property type="component" value="Unassembled WGS sequence"/>
</dbReference>
<accession>A0ABR3LNR2</accession>
<evidence type="ECO:0000313" key="3">
    <source>
        <dbReference type="Proteomes" id="UP001558613"/>
    </source>
</evidence>
<sequence>MRCGGGRALPEPVRATGGTEHLMDEGGGGDSSSLPPPPPPSAKTQQLITFNPPDCHRITCTKQESNLLNWHFCRWTIDFLFRIL</sequence>
<reference evidence="2 3" key="1">
    <citation type="submission" date="2023-09" db="EMBL/GenBank/DDBJ databases">
        <authorList>
            <person name="Wang M."/>
        </authorList>
    </citation>
    <scope>NUCLEOTIDE SEQUENCE [LARGE SCALE GENOMIC DNA]</scope>
    <source>
        <strain evidence="2">GT-2023</strain>
        <tissue evidence="2">Liver</tissue>
    </source>
</reference>
<feature type="region of interest" description="Disordered" evidence="1">
    <location>
        <begin position="1"/>
        <end position="46"/>
    </location>
</feature>
<evidence type="ECO:0000256" key="1">
    <source>
        <dbReference type="SAM" id="MobiDB-lite"/>
    </source>
</evidence>
<protein>
    <submittedName>
        <fullName evidence="2">Uncharacterized protein</fullName>
    </submittedName>
</protein>
<gene>
    <name evidence="2" type="ORF">QQF64_018027</name>
</gene>
<keyword evidence="3" id="KW-1185">Reference proteome</keyword>
<name>A0ABR3LNR2_9TELE</name>
<evidence type="ECO:0000313" key="2">
    <source>
        <dbReference type="EMBL" id="KAL1253334.1"/>
    </source>
</evidence>
<proteinExistence type="predicted"/>